<keyword evidence="4" id="KW-1185">Reference proteome</keyword>
<accession>A0A226CZB1</accession>
<feature type="transmembrane region" description="Helical" evidence="1">
    <location>
        <begin position="310"/>
        <end position="329"/>
    </location>
</feature>
<feature type="transmembrane region" description="Helical" evidence="1">
    <location>
        <begin position="345"/>
        <end position="363"/>
    </location>
</feature>
<dbReference type="AlphaFoldDB" id="A0A226CZB1"/>
<evidence type="ECO:0000313" key="4">
    <source>
        <dbReference type="Proteomes" id="UP000198287"/>
    </source>
</evidence>
<dbReference type="EMBL" id="LNIX01000051">
    <property type="protein sequence ID" value="OXA37888.1"/>
    <property type="molecule type" value="Genomic_DNA"/>
</dbReference>
<name>A0A226CZB1_FOLCA</name>
<keyword evidence="1" id="KW-0812">Transmembrane</keyword>
<reference evidence="3 4" key="1">
    <citation type="submission" date="2015-12" db="EMBL/GenBank/DDBJ databases">
        <title>The genome of Folsomia candida.</title>
        <authorList>
            <person name="Faddeeva A."/>
            <person name="Derks M.F."/>
            <person name="Anvar Y."/>
            <person name="Smit S."/>
            <person name="Van Straalen N."/>
            <person name="Roelofs D."/>
        </authorList>
    </citation>
    <scope>NUCLEOTIDE SEQUENCE [LARGE SCALE GENOMIC DNA]</scope>
    <source>
        <strain evidence="3 4">VU population</strain>
        <tissue evidence="3">Whole body</tissue>
    </source>
</reference>
<keyword evidence="1" id="KW-0472">Membrane</keyword>
<sequence length="617" mass="71892">MTLYLIFFIQFYYYFHPSSALDFINGWDNTLQLAGVEGCTFKIKLEEWSYAYLDIYDGLIHSNFHNHRVFYLQNYLSNAVVQLSPHLDFRFFEKCAIHLVALHDNSNGAARLRYIWRHRDTHRGDYFSVWIAITTAPIQVYSFHEYDYRTSYRLFFVFLRDSWTSYLFYFCTLCKNQLIPVYDTARILQTTPLLYRHDWEDFYYMTESHLTPVYGCRHGFHLHCRSVDYICDSLGADINVTIYQTDNPTTASTHSYGFFEHNTIAVYYEYSDLRKIYVFKTAGQSLVYCNYEIKAERISFSAWLAPFNPWVWTATLATVLLTTLLLITIQHQETLLHNHKQQTQSVPYSLIINTIALVGMLLRQPAKESNLFPRLLMLAILLPCILITFNYEFYLIPNLIAPDTFRPFTSLKEMIVDNHFTIWYIGVPSGKLPYFGELVHDFSIKGILHHDKMTFVEANTTNQDILLTYLSSSNPKMAAMHAPLSLKVTLAGIKAFNNKGKYSCYAYPNAVVYKHYFDFAEFRAAKDISEISQNLDTPCNLVIVFDTLTENLDMSQIRPELTVTIVKSWSWTRTGYRRRESKTITNSMRKIKPGGHICTFSALYFDHAMGNGLSSDV</sequence>
<proteinExistence type="predicted"/>
<keyword evidence="2" id="KW-0732">Signal</keyword>
<comment type="caution">
    <text evidence="3">The sequence shown here is derived from an EMBL/GenBank/DDBJ whole genome shotgun (WGS) entry which is preliminary data.</text>
</comment>
<gene>
    <name evidence="3" type="ORF">Fcan01_27374</name>
</gene>
<evidence type="ECO:0000256" key="1">
    <source>
        <dbReference type="SAM" id="Phobius"/>
    </source>
</evidence>
<evidence type="ECO:0000313" key="3">
    <source>
        <dbReference type="EMBL" id="OXA37888.1"/>
    </source>
</evidence>
<feature type="chain" id="PRO_5012466122" evidence="2">
    <location>
        <begin position="21"/>
        <end position="617"/>
    </location>
</feature>
<feature type="signal peptide" evidence="2">
    <location>
        <begin position="1"/>
        <end position="20"/>
    </location>
</feature>
<dbReference type="Proteomes" id="UP000198287">
    <property type="component" value="Unassembled WGS sequence"/>
</dbReference>
<feature type="transmembrane region" description="Helical" evidence="1">
    <location>
        <begin position="375"/>
        <end position="396"/>
    </location>
</feature>
<evidence type="ECO:0000256" key="2">
    <source>
        <dbReference type="SAM" id="SignalP"/>
    </source>
</evidence>
<keyword evidence="1" id="KW-1133">Transmembrane helix</keyword>
<organism evidence="3 4">
    <name type="scientific">Folsomia candida</name>
    <name type="common">Springtail</name>
    <dbReference type="NCBI Taxonomy" id="158441"/>
    <lineage>
        <taxon>Eukaryota</taxon>
        <taxon>Metazoa</taxon>
        <taxon>Ecdysozoa</taxon>
        <taxon>Arthropoda</taxon>
        <taxon>Hexapoda</taxon>
        <taxon>Collembola</taxon>
        <taxon>Entomobryomorpha</taxon>
        <taxon>Isotomoidea</taxon>
        <taxon>Isotomidae</taxon>
        <taxon>Proisotominae</taxon>
        <taxon>Folsomia</taxon>
    </lineage>
</organism>
<protein>
    <submittedName>
        <fullName evidence="3">Uncharacterized protein</fullName>
    </submittedName>
</protein>